<dbReference type="InterPro" id="IPR027417">
    <property type="entry name" value="P-loop_NTPase"/>
</dbReference>
<keyword evidence="2" id="KW-0067">ATP-binding</keyword>
<dbReference type="Pfam" id="PF00005">
    <property type="entry name" value="ABC_tran"/>
    <property type="match status" value="1"/>
</dbReference>
<dbReference type="PROSITE" id="PS50893">
    <property type="entry name" value="ABC_TRANSPORTER_2"/>
    <property type="match status" value="1"/>
</dbReference>
<dbReference type="PANTHER" id="PTHR43158">
    <property type="entry name" value="SKFA PEPTIDE EXPORT ATP-BINDING PROTEIN SKFE"/>
    <property type="match status" value="1"/>
</dbReference>
<evidence type="ECO:0000313" key="5">
    <source>
        <dbReference type="Proteomes" id="UP000252199"/>
    </source>
</evidence>
<evidence type="ECO:0000313" key="4">
    <source>
        <dbReference type="EMBL" id="RBM58251.1"/>
    </source>
</evidence>
<name>A0ABD7FQC3_9VIBR</name>
<dbReference type="Gene3D" id="3.40.50.300">
    <property type="entry name" value="P-loop containing nucleotide triphosphate hydrolases"/>
    <property type="match status" value="1"/>
</dbReference>
<feature type="domain" description="ABC transporter" evidence="3">
    <location>
        <begin position="10"/>
        <end position="239"/>
    </location>
</feature>
<dbReference type="SUPFAM" id="SSF52540">
    <property type="entry name" value="P-loop containing nucleoside triphosphate hydrolases"/>
    <property type="match status" value="1"/>
</dbReference>
<evidence type="ECO:0000259" key="3">
    <source>
        <dbReference type="PROSITE" id="PS50893"/>
    </source>
</evidence>
<sequence>MIVNNMKSYLEIEKIEYIGNKKESPSNIVSLKNLSFEYGKTTAIIGANGSGKSTLLNVIMGLRPDFTFKANLAGQKYSDKLPPNRNRIGYASQNINFPSGTRMKDIFCYYRWVYDYMEENPSEELLNLVPEDLHNSSFDNLSSGQKQRVNLFLALNHSPDLALLDEPEKSLDDLRVRIIAKIIEARSSSLKTTIIATHNAKILSMAQNVVLMKNGKVYFQGKLNDLIYELLGEGVLEIIINSESEFELIMSKVKDVPGCKMKIRISDDRLLLFGDSSISHVFQRSNLQKIPFNWRKLTPKDLLLTIDGDISPI</sequence>
<dbReference type="EMBL" id="QKKU01000168">
    <property type="protein sequence ID" value="RBM58251.1"/>
    <property type="molecule type" value="Genomic_DNA"/>
</dbReference>
<dbReference type="GO" id="GO:0005524">
    <property type="term" value="F:ATP binding"/>
    <property type="evidence" value="ECO:0007669"/>
    <property type="project" value="UniProtKB-KW"/>
</dbReference>
<reference evidence="4 5" key="1">
    <citation type="submission" date="2018-06" db="EMBL/GenBank/DDBJ databases">
        <title>Draft genome sequences of nine Vibrio sp. clinical isolates from across the United States representing the closest known relative of Vibrio cholerae.</title>
        <authorList>
            <person name="Islam M.T."/>
            <person name="Liang K."/>
            <person name="Im M.S."/>
            <person name="Winkjer J."/>
            <person name="Busby S."/>
            <person name="Batra D."/>
            <person name="Rowe L."/>
            <person name="Tarr C.L."/>
            <person name="Boucher Y."/>
        </authorList>
    </citation>
    <scope>NUCLEOTIDE SEQUENCE [LARGE SCALE GENOMIC DNA]</scope>
    <source>
        <strain evidence="4 5">2017V-1110</strain>
    </source>
</reference>
<proteinExistence type="predicted"/>
<dbReference type="SMART" id="SM00382">
    <property type="entry name" value="AAA"/>
    <property type="match status" value="1"/>
</dbReference>
<accession>A0ABD7FQC3</accession>
<protein>
    <recommendedName>
        <fullName evidence="3">ABC transporter domain-containing protein</fullName>
    </recommendedName>
</protein>
<dbReference type="InterPro" id="IPR003593">
    <property type="entry name" value="AAA+_ATPase"/>
</dbReference>
<gene>
    <name evidence="4" type="ORF">DLR72_18840</name>
</gene>
<dbReference type="Proteomes" id="UP000252199">
    <property type="component" value="Unassembled WGS sequence"/>
</dbReference>
<comment type="caution">
    <text evidence="4">The sequence shown here is derived from an EMBL/GenBank/DDBJ whole genome shotgun (WGS) entry which is preliminary data.</text>
</comment>
<evidence type="ECO:0000256" key="1">
    <source>
        <dbReference type="ARBA" id="ARBA00022741"/>
    </source>
</evidence>
<dbReference type="AlphaFoldDB" id="A0ABD7FQC3"/>
<evidence type="ECO:0000256" key="2">
    <source>
        <dbReference type="ARBA" id="ARBA00022840"/>
    </source>
</evidence>
<dbReference type="InterPro" id="IPR003439">
    <property type="entry name" value="ABC_transporter-like_ATP-bd"/>
</dbReference>
<keyword evidence="1" id="KW-0547">Nucleotide-binding</keyword>
<dbReference type="PANTHER" id="PTHR43158:SF2">
    <property type="entry name" value="SKFA PEPTIDE EXPORT ATP-BINDING PROTEIN SKFE"/>
    <property type="match status" value="1"/>
</dbReference>
<organism evidence="4 5">
    <name type="scientific">Vibrio paracholerae</name>
    <dbReference type="NCBI Taxonomy" id="650003"/>
    <lineage>
        <taxon>Bacteria</taxon>
        <taxon>Pseudomonadati</taxon>
        <taxon>Pseudomonadota</taxon>
        <taxon>Gammaproteobacteria</taxon>
        <taxon>Vibrionales</taxon>
        <taxon>Vibrionaceae</taxon>
        <taxon>Vibrio</taxon>
    </lineage>
</organism>